<evidence type="ECO:0000313" key="8">
    <source>
        <dbReference type="EMBL" id="AMY08676.1"/>
    </source>
</evidence>
<gene>
    <name evidence="8" type="ORF">LuPra_01880</name>
</gene>
<dbReference type="EMBL" id="CP015136">
    <property type="protein sequence ID" value="AMY08676.1"/>
    <property type="molecule type" value="Genomic_DNA"/>
</dbReference>
<accession>A0A143PJT2</accession>
<dbReference type="Pfam" id="PF19290">
    <property type="entry name" value="PmbA_TldD_2nd"/>
    <property type="match status" value="1"/>
</dbReference>
<keyword evidence="4" id="KW-0482">Metalloprotease</keyword>
<keyword evidence="2 8" id="KW-0645">Protease</keyword>
<evidence type="ECO:0000259" key="6">
    <source>
        <dbReference type="Pfam" id="PF19289"/>
    </source>
</evidence>
<dbReference type="Proteomes" id="UP000076079">
    <property type="component" value="Chromosome"/>
</dbReference>
<feature type="domain" description="Metalloprotease TldD/E N-terminal" evidence="5">
    <location>
        <begin position="69"/>
        <end position="133"/>
    </location>
</feature>
<dbReference type="InterPro" id="IPR051463">
    <property type="entry name" value="Peptidase_U62_metallo"/>
</dbReference>
<dbReference type="KEGG" id="abac:LuPra_01880"/>
<dbReference type="InterPro" id="IPR006311">
    <property type="entry name" value="TAT_signal"/>
</dbReference>
<dbReference type="SUPFAM" id="SSF111283">
    <property type="entry name" value="Putative modulator of DNA gyrase, PmbA/TldD"/>
    <property type="match status" value="1"/>
</dbReference>
<dbReference type="FunFam" id="3.30.2290.10:FF:000003">
    <property type="entry name" value="Zinc-dependent protease, TldD/PmbA family"/>
    <property type="match status" value="1"/>
</dbReference>
<evidence type="ECO:0000256" key="4">
    <source>
        <dbReference type="ARBA" id="ARBA00023049"/>
    </source>
</evidence>
<dbReference type="Gene3D" id="3.30.2290.10">
    <property type="entry name" value="PmbA/TldD superfamily"/>
    <property type="match status" value="1"/>
</dbReference>
<dbReference type="AlphaFoldDB" id="A0A143PJT2"/>
<dbReference type="GO" id="GO:0005829">
    <property type="term" value="C:cytosol"/>
    <property type="evidence" value="ECO:0007669"/>
    <property type="project" value="TreeGrafter"/>
</dbReference>
<dbReference type="Pfam" id="PF19289">
    <property type="entry name" value="PmbA_TldD_3rd"/>
    <property type="match status" value="1"/>
</dbReference>
<organism evidence="8 9">
    <name type="scientific">Luteitalea pratensis</name>
    <dbReference type="NCBI Taxonomy" id="1855912"/>
    <lineage>
        <taxon>Bacteria</taxon>
        <taxon>Pseudomonadati</taxon>
        <taxon>Acidobacteriota</taxon>
        <taxon>Vicinamibacteria</taxon>
        <taxon>Vicinamibacterales</taxon>
        <taxon>Vicinamibacteraceae</taxon>
        <taxon>Luteitalea</taxon>
    </lineage>
</organism>
<proteinExistence type="inferred from homology"/>
<evidence type="ECO:0000313" key="9">
    <source>
        <dbReference type="Proteomes" id="UP000076079"/>
    </source>
</evidence>
<dbReference type="STRING" id="1855912.LuPra_01880"/>
<evidence type="ECO:0000256" key="1">
    <source>
        <dbReference type="ARBA" id="ARBA00005836"/>
    </source>
</evidence>
<comment type="similarity">
    <text evidence="1">Belongs to the peptidase U62 family.</text>
</comment>
<feature type="domain" description="Metalloprotease TldD/E central" evidence="7">
    <location>
        <begin position="163"/>
        <end position="272"/>
    </location>
</feature>
<reference evidence="9" key="2">
    <citation type="submission" date="2016-04" db="EMBL/GenBank/DDBJ databases">
        <title>First Complete Genome Sequence of a Subdivision 6 Acidobacterium.</title>
        <authorList>
            <person name="Huang S."/>
            <person name="Vieira S."/>
            <person name="Bunk B."/>
            <person name="Riedel T."/>
            <person name="Sproeer C."/>
            <person name="Overmann J."/>
        </authorList>
    </citation>
    <scope>NUCLEOTIDE SEQUENCE [LARGE SCALE GENOMIC DNA]</scope>
    <source>
        <strain evidence="9">DSM 100886 HEG_-6_39</strain>
    </source>
</reference>
<dbReference type="InterPro" id="IPR036059">
    <property type="entry name" value="TldD/PmbA_sf"/>
</dbReference>
<evidence type="ECO:0000259" key="5">
    <source>
        <dbReference type="Pfam" id="PF01523"/>
    </source>
</evidence>
<dbReference type="InterPro" id="IPR035068">
    <property type="entry name" value="TldD/PmbA_N"/>
</dbReference>
<protein>
    <submittedName>
        <fullName evidence="8">Protease TldD</fullName>
    </submittedName>
</protein>
<evidence type="ECO:0000256" key="2">
    <source>
        <dbReference type="ARBA" id="ARBA00022670"/>
    </source>
</evidence>
<dbReference type="PANTHER" id="PTHR30624">
    <property type="entry name" value="UNCHARACTERIZED PROTEIN TLDD AND PMBA"/>
    <property type="match status" value="1"/>
</dbReference>
<dbReference type="PROSITE" id="PS51318">
    <property type="entry name" value="TAT"/>
    <property type="match status" value="1"/>
</dbReference>
<dbReference type="Pfam" id="PF01523">
    <property type="entry name" value="PmbA_TldD_1st"/>
    <property type="match status" value="1"/>
</dbReference>
<keyword evidence="3" id="KW-0378">Hydrolase</keyword>
<dbReference type="GO" id="GO:0006508">
    <property type="term" value="P:proteolysis"/>
    <property type="evidence" value="ECO:0007669"/>
    <property type="project" value="UniProtKB-KW"/>
</dbReference>
<dbReference type="InterPro" id="IPR002510">
    <property type="entry name" value="Metalloprtase-TldD/E_N"/>
</dbReference>
<dbReference type="GO" id="GO:0008237">
    <property type="term" value="F:metallopeptidase activity"/>
    <property type="evidence" value="ECO:0007669"/>
    <property type="project" value="UniProtKB-KW"/>
</dbReference>
<dbReference type="InterPro" id="IPR045570">
    <property type="entry name" value="Metalloprtase-TldD/E_cen_dom"/>
</dbReference>
<reference evidence="8 9" key="1">
    <citation type="journal article" date="2016" name="Genome Announc.">
        <title>First Complete Genome Sequence of a Subdivision 6 Acidobacterium Strain.</title>
        <authorList>
            <person name="Huang S."/>
            <person name="Vieira S."/>
            <person name="Bunk B."/>
            <person name="Riedel T."/>
            <person name="Sproer C."/>
            <person name="Overmann J."/>
        </authorList>
    </citation>
    <scope>NUCLEOTIDE SEQUENCE [LARGE SCALE GENOMIC DNA]</scope>
    <source>
        <strain evidence="9">DSM 100886 HEG_-6_39</strain>
    </source>
</reference>
<name>A0A143PJT2_LUTPR</name>
<feature type="domain" description="Metalloprotease TldD/E C-terminal" evidence="6">
    <location>
        <begin position="280"/>
        <end position="526"/>
    </location>
</feature>
<dbReference type="InterPro" id="IPR045569">
    <property type="entry name" value="Metalloprtase-TldD/E_C"/>
</dbReference>
<keyword evidence="9" id="KW-1185">Reference proteome</keyword>
<evidence type="ECO:0000256" key="3">
    <source>
        <dbReference type="ARBA" id="ARBA00022801"/>
    </source>
</evidence>
<dbReference type="PANTHER" id="PTHR30624:SF10">
    <property type="entry name" value="CONSERVED PROTEIN"/>
    <property type="match status" value="1"/>
</dbReference>
<sequence>MHRNPAIIRAMSPSFSRREFIASGTALAAGIVVPGWAEIFQSGPDVDAVRAEAADEALAQAAKLGASYADIRVNRYRRESIATRERQVQNVSRSASYGMGLRVLVNGAWGFAASHRVDAATARTLAGQAVAIAKANAALAARKVVLASADTVKATWTSAFTRDPFDVPIDTKLAFLMKLNETALAVPGVSFVSSQLLLVDEHKYFASSEGSRITQRLVRTYPQFTTTAADRARGDFQTRPVVDRAKLVGYEYVEDYPWLQDAEQAGHEVVEKLKAAPVTPGRYDIVVDPSQLFLCIHESVGHSTELDRALGYEANMAGTSFLKPGDAGTRRFGATIVNLVADRSQPGGLATTGYDDEGVKADKWSLVRGGMFVDWQTTRELAPLVGQQRSHGCLHSDNWASVPFPRMPNVSLQSASTEVTRDELFSGIKRGLFIEGRGVSSIDQQRYNFQFGGAVIREIRDGRLGAMVKDAAYQSRTPEFWASCDGIGGPASYRLWGTSADGKGEPGQTNAVSHGCPPARFRQVNVLNTAGSS</sequence>
<dbReference type="PATRIC" id="fig|1813736.3.peg.1971"/>
<evidence type="ECO:0000259" key="7">
    <source>
        <dbReference type="Pfam" id="PF19290"/>
    </source>
</evidence>